<organism evidence="1">
    <name type="scientific">Picea glauca</name>
    <name type="common">White spruce</name>
    <name type="synonym">Pinus glauca</name>
    <dbReference type="NCBI Taxonomy" id="3330"/>
    <lineage>
        <taxon>Eukaryota</taxon>
        <taxon>Viridiplantae</taxon>
        <taxon>Streptophyta</taxon>
        <taxon>Embryophyta</taxon>
        <taxon>Tracheophyta</taxon>
        <taxon>Spermatophyta</taxon>
        <taxon>Pinopsida</taxon>
        <taxon>Pinidae</taxon>
        <taxon>Conifers I</taxon>
        <taxon>Pinales</taxon>
        <taxon>Pinaceae</taxon>
        <taxon>Picea</taxon>
    </lineage>
</organism>
<dbReference type="EMBL" id="LKAM01000014">
    <property type="protein sequence ID" value="KUM45978.1"/>
    <property type="molecule type" value="Genomic_DNA"/>
</dbReference>
<name>A0A117NFZ7_PICGL</name>
<evidence type="ECO:0000313" key="1">
    <source>
        <dbReference type="EMBL" id="KUM45978.1"/>
    </source>
</evidence>
<dbReference type="AlphaFoldDB" id="A0A117NFZ7"/>
<protein>
    <submittedName>
        <fullName evidence="1">Uncharacterized protein</fullName>
    </submittedName>
</protein>
<gene>
    <name evidence="1" type="ORF">ABT39_MTgene2081</name>
</gene>
<proteinExistence type="predicted"/>
<accession>A0A117NFZ7</accession>
<comment type="caution">
    <text evidence="1">The sequence shown here is derived from an EMBL/GenBank/DDBJ whole genome shotgun (WGS) entry which is preliminary data.</text>
</comment>
<keyword evidence="1" id="KW-0496">Mitochondrion</keyword>
<geneLocation type="mitochondrion" evidence="1"/>
<sequence>MIVDKIKASSNRPVSLNCVHCPASLCPVEFKPHPLPRKHGPTSLYMPQCKHRPASPLPYGRATTFLSLMVERLRSSPLWSSHLTYLNSLARR</sequence>
<reference evidence="1" key="1">
    <citation type="journal article" date="2015" name="Genome Biol. Evol.">
        <title>Organellar Genomes of White Spruce (Picea glauca): Assembly and Annotation.</title>
        <authorList>
            <person name="Jackman S.D."/>
            <person name="Warren R.L."/>
            <person name="Gibb E.A."/>
            <person name="Vandervalk B.P."/>
            <person name="Mohamadi H."/>
            <person name="Chu J."/>
            <person name="Raymond A."/>
            <person name="Pleasance S."/>
            <person name="Coope R."/>
            <person name="Wildung M.R."/>
            <person name="Ritland C.E."/>
            <person name="Bousquet J."/>
            <person name="Jones S.J."/>
            <person name="Bohlmann J."/>
            <person name="Birol I."/>
        </authorList>
    </citation>
    <scope>NUCLEOTIDE SEQUENCE [LARGE SCALE GENOMIC DNA]</scope>
    <source>
        <tissue evidence="1">Flushing bud</tissue>
    </source>
</reference>